<dbReference type="AlphaFoldDB" id="F3Z3H2"/>
<keyword evidence="1" id="KW-1133">Transmembrane helix</keyword>
<keyword evidence="3" id="KW-1185">Reference proteome</keyword>
<evidence type="ECO:0000256" key="1">
    <source>
        <dbReference type="SAM" id="Phobius"/>
    </source>
</evidence>
<accession>F3Z3H2</accession>
<dbReference type="Proteomes" id="UP000007844">
    <property type="component" value="Chromosome"/>
</dbReference>
<gene>
    <name evidence="2" type="ORF">Desaf_2015</name>
</gene>
<dbReference type="KEGG" id="daf:Desaf_2015"/>
<reference evidence="2 3" key="1">
    <citation type="journal article" date="2011" name="J. Bacteriol.">
        <title>Genome sequence of the mercury-methylating and pleomorphic Desulfovibrio africanus Strain Walvis Bay.</title>
        <authorList>
            <person name="Brown S.D."/>
            <person name="Wall J.D."/>
            <person name="Kucken A.M."/>
            <person name="Gilmour C.C."/>
            <person name="Podar M."/>
            <person name="Brandt C.C."/>
            <person name="Teshima H."/>
            <person name="Detter J.C."/>
            <person name="Han C.S."/>
            <person name="Land M.L."/>
            <person name="Lucas S."/>
            <person name="Han J."/>
            <person name="Pennacchio L."/>
            <person name="Nolan M."/>
            <person name="Pitluck S."/>
            <person name="Woyke T."/>
            <person name="Goodwin L."/>
            <person name="Palumbo A.V."/>
            <person name="Elias D.A."/>
        </authorList>
    </citation>
    <scope>NUCLEOTIDE SEQUENCE [LARGE SCALE GENOMIC DNA]</scope>
    <source>
        <strain evidence="2 3">Walvis Bay</strain>
    </source>
</reference>
<organism evidence="2 3">
    <name type="scientific">Desulfocurvibacter africanus subsp. africanus str. Walvis Bay</name>
    <dbReference type="NCBI Taxonomy" id="690850"/>
    <lineage>
        <taxon>Bacteria</taxon>
        <taxon>Pseudomonadati</taxon>
        <taxon>Thermodesulfobacteriota</taxon>
        <taxon>Desulfovibrionia</taxon>
        <taxon>Desulfovibrionales</taxon>
        <taxon>Desulfovibrionaceae</taxon>
        <taxon>Desulfocurvibacter</taxon>
    </lineage>
</organism>
<keyword evidence="1" id="KW-0812">Transmembrane</keyword>
<sequence>MADKNVTDALVRGILLGGSVGIVGGLVLSMDLSRALFLGMLCGVLGAVTSYSRSKKK</sequence>
<dbReference type="HOGENOM" id="CLU_2989178_0_0_7"/>
<evidence type="ECO:0000313" key="2">
    <source>
        <dbReference type="EMBL" id="EGJ50344.1"/>
    </source>
</evidence>
<keyword evidence="1" id="KW-0472">Membrane</keyword>
<dbReference type="RefSeq" id="WP_005984986.1">
    <property type="nucleotide sequence ID" value="NC_016629.1"/>
</dbReference>
<evidence type="ECO:0000313" key="3">
    <source>
        <dbReference type="Proteomes" id="UP000007844"/>
    </source>
</evidence>
<protein>
    <submittedName>
        <fullName evidence="2">Uncharacterized protein</fullName>
    </submittedName>
</protein>
<proteinExistence type="predicted"/>
<name>F3Z3H2_DESAF</name>
<feature type="transmembrane region" description="Helical" evidence="1">
    <location>
        <begin position="9"/>
        <end position="29"/>
    </location>
</feature>
<feature type="transmembrane region" description="Helical" evidence="1">
    <location>
        <begin position="35"/>
        <end position="52"/>
    </location>
</feature>
<dbReference type="EMBL" id="CP003221">
    <property type="protein sequence ID" value="EGJ50344.1"/>
    <property type="molecule type" value="Genomic_DNA"/>
</dbReference>